<comment type="caution">
    <text evidence="1">The sequence shown here is derived from an EMBL/GenBank/DDBJ whole genome shotgun (WGS) entry which is preliminary data.</text>
</comment>
<sequence length="199" mass="22334">MVRVDARFWFDPSCPYTWVTSRWMRELERLDLLRVEWRVMSLSVLNEHRDDDPEDDPEGYLWGPARLFAVVQDRYGSDVLGRLYDVFGAMVHGSEDGWRPAGDILTAAGLPTDLADVMETDRYDPLLRSSHEAGVGLVGTHVGTPIIAVDLPSGRRVAWFGPVISRVPHDDEAARLWHGTLMVAGVDGFHEIKGRAPVL</sequence>
<name>A0A8J3ZQJ4_9ACTN</name>
<dbReference type="CDD" id="cd02972">
    <property type="entry name" value="DsbA_family"/>
    <property type="match status" value="1"/>
</dbReference>
<gene>
    <name evidence="1" type="ORF">Voc01_032740</name>
</gene>
<evidence type="ECO:0000313" key="1">
    <source>
        <dbReference type="EMBL" id="GIJ68357.1"/>
    </source>
</evidence>
<reference evidence="1" key="1">
    <citation type="submission" date="2021-01" db="EMBL/GenBank/DDBJ databases">
        <title>Whole genome shotgun sequence of Virgisporangium ochraceum NBRC 16418.</title>
        <authorList>
            <person name="Komaki H."/>
            <person name="Tamura T."/>
        </authorList>
    </citation>
    <scope>NUCLEOTIDE SEQUENCE</scope>
    <source>
        <strain evidence="1">NBRC 16418</strain>
    </source>
</reference>
<dbReference type="Proteomes" id="UP000635606">
    <property type="component" value="Unassembled WGS sequence"/>
</dbReference>
<dbReference type="AlphaFoldDB" id="A0A8J3ZQJ4"/>
<dbReference type="EMBL" id="BOPH01000039">
    <property type="protein sequence ID" value="GIJ68357.1"/>
    <property type="molecule type" value="Genomic_DNA"/>
</dbReference>
<dbReference type="Gene3D" id="3.40.30.10">
    <property type="entry name" value="Glutaredoxin"/>
    <property type="match status" value="1"/>
</dbReference>
<keyword evidence="2" id="KW-1185">Reference proteome</keyword>
<dbReference type="SUPFAM" id="SSF52833">
    <property type="entry name" value="Thioredoxin-like"/>
    <property type="match status" value="1"/>
</dbReference>
<dbReference type="Pfam" id="PF22234">
    <property type="entry name" value="Rv2466c-like"/>
    <property type="match status" value="1"/>
</dbReference>
<proteinExistence type="predicted"/>
<dbReference type="RefSeq" id="WP_203928300.1">
    <property type="nucleotide sequence ID" value="NZ_BOPH01000039.1"/>
</dbReference>
<dbReference type="InterPro" id="IPR053977">
    <property type="entry name" value="Rv2466c-like"/>
</dbReference>
<accession>A0A8J3ZQJ4</accession>
<organism evidence="1 2">
    <name type="scientific">Virgisporangium ochraceum</name>
    <dbReference type="NCBI Taxonomy" id="65505"/>
    <lineage>
        <taxon>Bacteria</taxon>
        <taxon>Bacillati</taxon>
        <taxon>Actinomycetota</taxon>
        <taxon>Actinomycetes</taxon>
        <taxon>Micromonosporales</taxon>
        <taxon>Micromonosporaceae</taxon>
        <taxon>Virgisporangium</taxon>
    </lineage>
</organism>
<protein>
    <submittedName>
        <fullName evidence="1">DSBA oxidoreductase</fullName>
    </submittedName>
</protein>
<evidence type="ECO:0000313" key="2">
    <source>
        <dbReference type="Proteomes" id="UP000635606"/>
    </source>
</evidence>
<dbReference type="InterPro" id="IPR036249">
    <property type="entry name" value="Thioredoxin-like_sf"/>
</dbReference>